<dbReference type="PANTHER" id="PTHR40053:SF1">
    <property type="entry name" value="SPORULATION-CONTROL PROTEIN SPO0M"/>
    <property type="match status" value="1"/>
</dbReference>
<dbReference type="InterPro" id="IPR009776">
    <property type="entry name" value="Spore_0_M"/>
</dbReference>
<reference evidence="2 3" key="1">
    <citation type="submission" date="2018-08" db="EMBL/GenBank/DDBJ databases">
        <title>Meiothermus roseus NBRC 110900 genome sequencing project.</title>
        <authorList>
            <person name="Da Costa M.S."/>
            <person name="Albuquerque L."/>
            <person name="Raposo P."/>
            <person name="Froufe H.J.C."/>
            <person name="Barroso C.S."/>
            <person name="Egas C."/>
        </authorList>
    </citation>
    <scope>NUCLEOTIDE SEQUENCE [LARGE SCALE GENOMIC DNA]</scope>
    <source>
        <strain evidence="2 3">NBRC 110900</strain>
    </source>
</reference>
<organism evidence="2 3">
    <name type="scientific">Calidithermus roseus</name>
    <dbReference type="NCBI Taxonomy" id="1644118"/>
    <lineage>
        <taxon>Bacteria</taxon>
        <taxon>Thermotogati</taxon>
        <taxon>Deinococcota</taxon>
        <taxon>Deinococci</taxon>
        <taxon>Thermales</taxon>
        <taxon>Thermaceae</taxon>
        <taxon>Calidithermus</taxon>
    </lineage>
</organism>
<dbReference type="EMBL" id="QWLA01000027">
    <property type="protein sequence ID" value="RIH86671.1"/>
    <property type="molecule type" value="Genomic_DNA"/>
</dbReference>
<feature type="coiled-coil region" evidence="1">
    <location>
        <begin position="189"/>
        <end position="216"/>
    </location>
</feature>
<proteinExistence type="predicted"/>
<dbReference type="RefSeq" id="WP_182482734.1">
    <property type="nucleotide sequence ID" value="NZ_QWLA01000027.1"/>
</dbReference>
<evidence type="ECO:0000313" key="3">
    <source>
        <dbReference type="Proteomes" id="UP000265341"/>
    </source>
</evidence>
<evidence type="ECO:0000313" key="2">
    <source>
        <dbReference type="EMBL" id="RIH86671.1"/>
    </source>
</evidence>
<protein>
    <submittedName>
        <fullName evidence="2">Sporulation-control protein spo0M</fullName>
    </submittedName>
</protein>
<name>A0A399EWP4_9DEIN</name>
<evidence type="ECO:0000256" key="1">
    <source>
        <dbReference type="SAM" id="Coils"/>
    </source>
</evidence>
<dbReference type="Pfam" id="PF07070">
    <property type="entry name" value="Spo0M"/>
    <property type="match status" value="1"/>
</dbReference>
<keyword evidence="3" id="KW-1185">Reference proteome</keyword>
<dbReference type="AlphaFoldDB" id="A0A399EWP4"/>
<keyword evidence="1" id="KW-0175">Coiled coil</keyword>
<sequence>MVRRLLASFGIGSARVDTLLTSHVLRPGERLEGIVHLRGGQADQRVLGIYLDLMTHVEHDDRLSTHTVARFELGEELRLGAGQEAEVLFNFVLPPHTPSTLSPDEANPKRPPRNRVWLRTGLAVSWGLDPQDSDPLEVLPLPAVEVALEGVRRAGFCLVGVRNATQIMLRGAWLSLPLPVVQTFTFVPTASYKGRLDKLELTLASLAEELEFILQLDRSTAGLIGLISDIRDADESTQRLRFPADLDDPEQARQRLGEALEQAGI</sequence>
<accession>A0A399EWP4</accession>
<gene>
    <name evidence="2" type="primary">spo0M</name>
    <name evidence="2" type="ORF">Mrose_01662</name>
</gene>
<dbReference type="PANTHER" id="PTHR40053">
    <property type="entry name" value="SPORULATION-CONTROL PROTEIN SPO0M"/>
    <property type="match status" value="1"/>
</dbReference>
<dbReference type="Proteomes" id="UP000265341">
    <property type="component" value="Unassembled WGS sequence"/>
</dbReference>
<comment type="caution">
    <text evidence="2">The sequence shown here is derived from an EMBL/GenBank/DDBJ whole genome shotgun (WGS) entry which is preliminary data.</text>
</comment>